<dbReference type="EMBL" id="UYWY01001227">
    <property type="protein sequence ID" value="VDM26420.1"/>
    <property type="molecule type" value="Genomic_DNA"/>
</dbReference>
<gene>
    <name evidence="1" type="ORF">TCNE_LOCUS1564</name>
</gene>
<reference evidence="3" key="1">
    <citation type="submission" date="2016-06" db="UniProtKB">
        <authorList>
            <consortium name="WormBaseParasite"/>
        </authorList>
    </citation>
    <scope>IDENTIFICATION</scope>
</reference>
<sequence>MHSNATIQQRHLQVRLLLITFATTMSKKANFSLDVKALAIELAPLLIPLLTQHIADSLKSLFSEQHEQLLSKMDQLIAATTSLSQAISTTVSAGPGSPMTSSALYSTVARVIHTDAAALVDKAKRCVFIGVPHETSKEATAKTDFSMVAEAVHASNNPDLINALDSGMISTHRHPNYDVSSGRTRPLKVAFPSQRLRDEFLSFVRFNKPSKIKALPHCYVRRDYCENELLEDRKLRQQAGTLNAQAKMLKYVVRDLRIVTLKTPRELLPRKILPTEFSDVIAS</sequence>
<dbReference type="WBParaSite" id="TCNE_0000156301-mRNA-1">
    <property type="protein sequence ID" value="TCNE_0000156301-mRNA-1"/>
    <property type="gene ID" value="TCNE_0000156301"/>
</dbReference>
<dbReference type="PANTHER" id="PTHR21459:SF2">
    <property type="entry name" value="PROTEIN CBG08968"/>
    <property type="match status" value="1"/>
</dbReference>
<keyword evidence="2" id="KW-1185">Reference proteome</keyword>
<evidence type="ECO:0000313" key="3">
    <source>
        <dbReference type="WBParaSite" id="TCNE_0000156301-mRNA-1"/>
    </source>
</evidence>
<reference evidence="1 2" key="2">
    <citation type="submission" date="2018-11" db="EMBL/GenBank/DDBJ databases">
        <authorList>
            <consortium name="Pathogen Informatics"/>
        </authorList>
    </citation>
    <scope>NUCLEOTIDE SEQUENCE [LARGE SCALE GENOMIC DNA]</scope>
</reference>
<dbReference type="AlphaFoldDB" id="A0A183TZ94"/>
<evidence type="ECO:0000313" key="2">
    <source>
        <dbReference type="Proteomes" id="UP000050794"/>
    </source>
</evidence>
<proteinExistence type="predicted"/>
<organism evidence="2 3">
    <name type="scientific">Toxocara canis</name>
    <name type="common">Canine roundworm</name>
    <dbReference type="NCBI Taxonomy" id="6265"/>
    <lineage>
        <taxon>Eukaryota</taxon>
        <taxon>Metazoa</taxon>
        <taxon>Ecdysozoa</taxon>
        <taxon>Nematoda</taxon>
        <taxon>Chromadorea</taxon>
        <taxon>Rhabditida</taxon>
        <taxon>Spirurina</taxon>
        <taxon>Ascaridomorpha</taxon>
        <taxon>Ascaridoidea</taxon>
        <taxon>Toxocaridae</taxon>
        <taxon>Toxocara</taxon>
    </lineage>
</organism>
<accession>A0A183TZ94</accession>
<dbReference type="Proteomes" id="UP000050794">
    <property type="component" value="Unassembled WGS sequence"/>
</dbReference>
<evidence type="ECO:0000313" key="1">
    <source>
        <dbReference type="EMBL" id="VDM26420.1"/>
    </source>
</evidence>
<dbReference type="PANTHER" id="PTHR21459">
    <property type="entry name" value="PROTEIN CBG08968"/>
    <property type="match status" value="1"/>
</dbReference>
<protein>
    <submittedName>
        <fullName evidence="1 3">Uncharacterized protein</fullName>
    </submittedName>
</protein>
<name>A0A183TZ94_TOXCA</name>